<protein>
    <recommendedName>
        <fullName evidence="10">MRG-binding protein</fullName>
    </recommendedName>
</protein>
<keyword evidence="5" id="KW-0804">Transcription</keyword>
<comment type="subcellular location">
    <subcellularLocation>
        <location evidence="1">Nucleus</location>
    </subcellularLocation>
</comment>
<keyword evidence="3" id="KW-0156">Chromatin regulator</keyword>
<evidence type="ECO:0000313" key="9">
    <source>
        <dbReference type="Proteomes" id="UP001479436"/>
    </source>
</evidence>
<dbReference type="PANTHER" id="PTHR13581">
    <property type="entry name" value="MRG-BINDING PROTEIN"/>
    <property type="match status" value="1"/>
</dbReference>
<feature type="region of interest" description="Disordered" evidence="7">
    <location>
        <begin position="155"/>
        <end position="214"/>
    </location>
</feature>
<dbReference type="Pfam" id="PF07904">
    <property type="entry name" value="Eaf7"/>
    <property type="match status" value="1"/>
</dbReference>
<accession>A0ABR2VUK8</accession>
<feature type="region of interest" description="Disordered" evidence="7">
    <location>
        <begin position="1"/>
        <end position="28"/>
    </location>
</feature>
<evidence type="ECO:0000256" key="7">
    <source>
        <dbReference type="SAM" id="MobiDB-lite"/>
    </source>
</evidence>
<dbReference type="InterPro" id="IPR012423">
    <property type="entry name" value="Eaf7/MRGBP"/>
</dbReference>
<evidence type="ECO:0000256" key="4">
    <source>
        <dbReference type="ARBA" id="ARBA00023015"/>
    </source>
</evidence>
<evidence type="ECO:0008006" key="10">
    <source>
        <dbReference type="Google" id="ProtNLM"/>
    </source>
</evidence>
<sequence length="214" mass="24366">MTEESDIIEVPRSDPSVEEEPPGNNDWAELDETEQSQLVNLPIKWSPQMEIALFQAMGKNKPVGIHKHFRMANIVRLYNSNSPVKCSSQDIWDYLSDLFHLPSLDETEDQSDSEWGLPLKHPFRKCDFYLPPYDFEEVVKENHPLTQFYNSLRESSPSLSIPTSTASTPEPEAPPKKATRTRRTTDGEPKTTIAKRGRGRGTPISSVKRKGNKR</sequence>
<evidence type="ECO:0000256" key="5">
    <source>
        <dbReference type="ARBA" id="ARBA00023163"/>
    </source>
</evidence>
<feature type="compositionally biased region" description="Polar residues" evidence="7">
    <location>
        <begin position="155"/>
        <end position="168"/>
    </location>
</feature>
<evidence type="ECO:0000256" key="6">
    <source>
        <dbReference type="ARBA" id="ARBA00023242"/>
    </source>
</evidence>
<dbReference type="PANTHER" id="PTHR13581:SF5">
    <property type="entry name" value="MRG_MORF4L-BINDING PROTEIN"/>
    <property type="match status" value="1"/>
</dbReference>
<proteinExistence type="inferred from homology"/>
<name>A0ABR2VUK8_9FUNG</name>
<evidence type="ECO:0000256" key="2">
    <source>
        <dbReference type="ARBA" id="ARBA00007117"/>
    </source>
</evidence>
<dbReference type="EMBL" id="JASJQH010007697">
    <property type="protein sequence ID" value="KAK9702772.1"/>
    <property type="molecule type" value="Genomic_DNA"/>
</dbReference>
<evidence type="ECO:0000256" key="3">
    <source>
        <dbReference type="ARBA" id="ARBA00022853"/>
    </source>
</evidence>
<keyword evidence="4" id="KW-0805">Transcription regulation</keyword>
<dbReference type="Proteomes" id="UP001479436">
    <property type="component" value="Unassembled WGS sequence"/>
</dbReference>
<gene>
    <name evidence="8" type="ORF">K7432_011080</name>
</gene>
<comment type="similarity">
    <text evidence="2">Belongs to the EAF7 family.</text>
</comment>
<comment type="caution">
    <text evidence="8">The sequence shown here is derived from an EMBL/GenBank/DDBJ whole genome shotgun (WGS) entry which is preliminary data.</text>
</comment>
<reference evidence="8 9" key="1">
    <citation type="submission" date="2023-04" db="EMBL/GenBank/DDBJ databases">
        <title>Genome of Basidiobolus ranarum AG-B5.</title>
        <authorList>
            <person name="Stajich J.E."/>
            <person name="Carter-House D."/>
            <person name="Gryganskyi A."/>
        </authorList>
    </citation>
    <scope>NUCLEOTIDE SEQUENCE [LARGE SCALE GENOMIC DNA]</scope>
    <source>
        <strain evidence="8 9">AG-B5</strain>
    </source>
</reference>
<keyword evidence="6" id="KW-0539">Nucleus</keyword>
<keyword evidence="9" id="KW-1185">Reference proteome</keyword>
<organism evidence="8 9">
    <name type="scientific">Basidiobolus ranarum</name>
    <dbReference type="NCBI Taxonomy" id="34480"/>
    <lineage>
        <taxon>Eukaryota</taxon>
        <taxon>Fungi</taxon>
        <taxon>Fungi incertae sedis</taxon>
        <taxon>Zoopagomycota</taxon>
        <taxon>Entomophthoromycotina</taxon>
        <taxon>Basidiobolomycetes</taxon>
        <taxon>Basidiobolales</taxon>
        <taxon>Basidiobolaceae</taxon>
        <taxon>Basidiobolus</taxon>
    </lineage>
</organism>
<evidence type="ECO:0000313" key="8">
    <source>
        <dbReference type="EMBL" id="KAK9702772.1"/>
    </source>
</evidence>
<evidence type="ECO:0000256" key="1">
    <source>
        <dbReference type="ARBA" id="ARBA00004123"/>
    </source>
</evidence>